<dbReference type="Gene3D" id="2.160.20.10">
    <property type="entry name" value="Single-stranded right-handed beta-helix, Pectin lyase-like"/>
    <property type="match status" value="1"/>
</dbReference>
<reference evidence="5 6" key="1">
    <citation type="submission" date="2021-03" db="EMBL/GenBank/DDBJ databases">
        <title>Antimicrobial resistance genes in bacteria isolated from Japanese honey, and their potential for conferring macrolide and lincosamide resistance in the American foulbrood pathogen Paenibacillus larvae.</title>
        <authorList>
            <person name="Okamoto M."/>
            <person name="Kumagai M."/>
            <person name="Kanamori H."/>
            <person name="Takamatsu D."/>
        </authorList>
    </citation>
    <scope>NUCLEOTIDE SEQUENCE [LARGE SCALE GENOMIC DNA]</scope>
    <source>
        <strain evidence="5 6">J41TS12</strain>
    </source>
</reference>
<name>A0A919XSA1_9BACL</name>
<evidence type="ECO:0000313" key="5">
    <source>
        <dbReference type="EMBL" id="GIO37049.1"/>
    </source>
</evidence>
<dbReference type="GO" id="GO:0004650">
    <property type="term" value="F:polygalacturonase activity"/>
    <property type="evidence" value="ECO:0007669"/>
    <property type="project" value="InterPro"/>
</dbReference>
<dbReference type="SMART" id="SM00710">
    <property type="entry name" value="PbH1"/>
    <property type="match status" value="4"/>
</dbReference>
<sequence>MMNDIQGQAYPVPELPSIPERTFHVTDYGANGDGLSLCTAAIQAALDDCASSGGGMVVIPPGIWRTGPLTLHSRLNLCVERGALLQFDSDFTLYPLVQSHYEGNSGWRCQAPLDGAGLSDVAITGQGIIDGGGEGWRPVKRFKMTEQQWDRLTASGGALDSDGEIWWPSLAALEGEGICRKLQDDGETSREAYMAARAYLRPVLLSLRGCRRVLLEGPTFQNSPAWCLHPQGCEQITVRDIRVRNPWYSQNGDGLDLESCSHALVEHCSFDVGDDAICLKSGKDEEGRRLGMPSQYITIRHCTVYHGHGGVVIGSEMSGGVRAVRVNHCTFIGTDIGLRFKSVRGRGGVVEDIVMENILMSGIVHEAVSFHLFYAGVEGSEGYMDDPVPVTEETPVFRNIRLSNVICRGADTALLVNGLPEMPLTDLGITNFRAMSRRGIVLRNADRLLLDEIVLHTEERTQPKVAAYRCGDVQLIRSGGLSVTTI</sequence>
<dbReference type="PANTHER" id="PTHR31339">
    <property type="entry name" value="PECTIN LYASE-RELATED"/>
    <property type="match status" value="1"/>
</dbReference>
<comment type="caution">
    <text evidence="5">The sequence shown here is derived from an EMBL/GenBank/DDBJ whole genome shotgun (WGS) entry which is preliminary data.</text>
</comment>
<dbReference type="AlphaFoldDB" id="A0A919XSA1"/>
<dbReference type="InterPro" id="IPR006626">
    <property type="entry name" value="PbH1"/>
</dbReference>
<gene>
    <name evidence="5" type="ORF">J41TS12_19100</name>
</gene>
<evidence type="ECO:0000256" key="4">
    <source>
        <dbReference type="RuleBase" id="RU361169"/>
    </source>
</evidence>
<evidence type="ECO:0000256" key="1">
    <source>
        <dbReference type="ARBA" id="ARBA00008834"/>
    </source>
</evidence>
<evidence type="ECO:0000313" key="6">
    <source>
        <dbReference type="Proteomes" id="UP000681162"/>
    </source>
</evidence>
<keyword evidence="3 4" id="KW-0326">Glycosidase</keyword>
<evidence type="ECO:0000256" key="3">
    <source>
        <dbReference type="ARBA" id="ARBA00023295"/>
    </source>
</evidence>
<proteinExistence type="inferred from homology"/>
<dbReference type="PANTHER" id="PTHR31339:SF9">
    <property type="entry name" value="PLASMIN AND FIBRONECTIN-BINDING PROTEIN A"/>
    <property type="match status" value="1"/>
</dbReference>
<dbReference type="PROSITE" id="PS00502">
    <property type="entry name" value="POLYGALACTURONASE"/>
    <property type="match status" value="1"/>
</dbReference>
<evidence type="ECO:0000256" key="2">
    <source>
        <dbReference type="ARBA" id="ARBA00022801"/>
    </source>
</evidence>
<keyword evidence="2 4" id="KW-0378">Hydrolase</keyword>
<comment type="similarity">
    <text evidence="1 4">Belongs to the glycosyl hydrolase 28 family.</text>
</comment>
<dbReference type="InterPro" id="IPR011050">
    <property type="entry name" value="Pectin_lyase_fold/virulence"/>
</dbReference>
<dbReference type="SUPFAM" id="SSF51126">
    <property type="entry name" value="Pectin lyase-like"/>
    <property type="match status" value="1"/>
</dbReference>
<protein>
    <submittedName>
        <fullName evidence="5">Glycoside hydrolase</fullName>
    </submittedName>
</protein>
<keyword evidence="6" id="KW-1185">Reference proteome</keyword>
<dbReference type="InterPro" id="IPR000743">
    <property type="entry name" value="Glyco_hydro_28"/>
</dbReference>
<accession>A0A919XSA1</accession>
<dbReference type="InterPro" id="IPR051801">
    <property type="entry name" value="GH28_Enzymes"/>
</dbReference>
<dbReference type="Proteomes" id="UP000681162">
    <property type="component" value="Unassembled WGS sequence"/>
</dbReference>
<dbReference type="Pfam" id="PF00295">
    <property type="entry name" value="Glyco_hydro_28"/>
    <property type="match status" value="1"/>
</dbReference>
<dbReference type="RefSeq" id="WP_212939364.1">
    <property type="nucleotide sequence ID" value="NZ_BORR01000006.1"/>
</dbReference>
<organism evidence="5 6">
    <name type="scientific">Paenibacillus antibioticophila</name>
    <dbReference type="NCBI Taxonomy" id="1274374"/>
    <lineage>
        <taxon>Bacteria</taxon>
        <taxon>Bacillati</taxon>
        <taxon>Bacillota</taxon>
        <taxon>Bacilli</taxon>
        <taxon>Bacillales</taxon>
        <taxon>Paenibacillaceae</taxon>
        <taxon>Paenibacillus</taxon>
    </lineage>
</organism>
<dbReference type="InterPro" id="IPR012334">
    <property type="entry name" value="Pectin_lyas_fold"/>
</dbReference>
<dbReference type="GO" id="GO:0005975">
    <property type="term" value="P:carbohydrate metabolic process"/>
    <property type="evidence" value="ECO:0007669"/>
    <property type="project" value="InterPro"/>
</dbReference>
<dbReference type="EMBL" id="BORR01000006">
    <property type="protein sequence ID" value="GIO37049.1"/>
    <property type="molecule type" value="Genomic_DNA"/>
</dbReference>